<dbReference type="NCBIfam" id="TIGR03570">
    <property type="entry name" value="NeuD_NnaD"/>
    <property type="match status" value="1"/>
</dbReference>
<dbReference type="Gene3D" id="3.40.50.20">
    <property type="match status" value="1"/>
</dbReference>
<dbReference type="InterPro" id="IPR011004">
    <property type="entry name" value="Trimer_LpxA-like_sf"/>
</dbReference>
<dbReference type="PANTHER" id="PTHR43300">
    <property type="entry name" value="ACETYLTRANSFERASE"/>
    <property type="match status" value="1"/>
</dbReference>
<proteinExistence type="inferred from homology"/>
<dbReference type="EMBL" id="AP027370">
    <property type="protein sequence ID" value="BDY13561.1"/>
    <property type="molecule type" value="Genomic_DNA"/>
</dbReference>
<dbReference type="Proteomes" id="UP001321445">
    <property type="component" value="Chromosome"/>
</dbReference>
<evidence type="ECO:0000313" key="4">
    <source>
        <dbReference type="Proteomes" id="UP001321445"/>
    </source>
</evidence>
<dbReference type="RefSeq" id="WP_286336509.1">
    <property type="nucleotide sequence ID" value="NZ_AP027370.1"/>
</dbReference>
<comment type="similarity">
    <text evidence="1">Belongs to the transferase hexapeptide repeat family.</text>
</comment>
<protein>
    <submittedName>
        <fullName evidence="3">Acetyltransferase</fullName>
    </submittedName>
</protein>
<sequence>MNEKLILAGGGGHCKAVIDVVEKEGTYTIAGILDRPEMVGETVLGYEIVGTDSDIPKLAAEGYHFLVTVGQIASPKIRIEIFERIERHTDNIATVVSPLAYVSPHAEIGRGSVVMHHALINAGAMIGENCIVNSKALVEHDATVEAHCHISTGAILNGGTLVRIGTFIGSNAVSKEYVETKPFDFIKAGTLFKGHDNG</sequence>
<evidence type="ECO:0000313" key="3">
    <source>
        <dbReference type="EMBL" id="BDY13561.1"/>
    </source>
</evidence>
<organism evidence="3 4">
    <name type="scientific">Hydrogenimonas cancrithermarum</name>
    <dbReference type="NCBI Taxonomy" id="2993563"/>
    <lineage>
        <taxon>Bacteria</taxon>
        <taxon>Pseudomonadati</taxon>
        <taxon>Campylobacterota</taxon>
        <taxon>Epsilonproteobacteria</taxon>
        <taxon>Campylobacterales</taxon>
        <taxon>Hydrogenimonadaceae</taxon>
        <taxon>Hydrogenimonas</taxon>
    </lineage>
</organism>
<dbReference type="PANTHER" id="PTHR43300:SF7">
    <property type="entry name" value="UDP-N-ACETYLBACILLOSAMINE N-ACETYLTRANSFERASE"/>
    <property type="match status" value="1"/>
</dbReference>
<keyword evidence="4" id="KW-1185">Reference proteome</keyword>
<name>A0ABM8FME1_9BACT</name>
<reference evidence="3 4" key="1">
    <citation type="submission" date="2023-03" db="EMBL/GenBank/DDBJ databases">
        <title>Description of Hydrogenimonas sp. ISO32.</title>
        <authorList>
            <person name="Mino S."/>
            <person name="Fukazawa S."/>
            <person name="Sawabe T."/>
        </authorList>
    </citation>
    <scope>NUCLEOTIDE SEQUENCE [LARGE SCALE GENOMIC DNA]</scope>
    <source>
        <strain evidence="3 4">ISO32</strain>
    </source>
</reference>
<feature type="domain" description="PglD N-terminal" evidence="2">
    <location>
        <begin position="4"/>
        <end position="85"/>
    </location>
</feature>
<dbReference type="Pfam" id="PF17836">
    <property type="entry name" value="PglD_N"/>
    <property type="match status" value="1"/>
</dbReference>
<dbReference type="Gene3D" id="2.160.10.10">
    <property type="entry name" value="Hexapeptide repeat proteins"/>
    <property type="match status" value="1"/>
</dbReference>
<dbReference type="InterPro" id="IPR041561">
    <property type="entry name" value="PglD_N"/>
</dbReference>
<dbReference type="CDD" id="cd03360">
    <property type="entry name" value="LbH_AT_putative"/>
    <property type="match status" value="1"/>
</dbReference>
<dbReference type="InterPro" id="IPR020019">
    <property type="entry name" value="AcTrfase_PglD-like"/>
</dbReference>
<evidence type="ECO:0000256" key="1">
    <source>
        <dbReference type="ARBA" id="ARBA00007274"/>
    </source>
</evidence>
<dbReference type="SUPFAM" id="SSF51161">
    <property type="entry name" value="Trimeric LpxA-like enzymes"/>
    <property type="match status" value="1"/>
</dbReference>
<gene>
    <name evidence="3" type="ORF">HCR_18730</name>
</gene>
<evidence type="ECO:0000259" key="2">
    <source>
        <dbReference type="Pfam" id="PF17836"/>
    </source>
</evidence>
<dbReference type="InterPro" id="IPR050179">
    <property type="entry name" value="Trans_hexapeptide_repeat"/>
</dbReference>
<accession>A0ABM8FME1</accession>